<proteinExistence type="predicted"/>
<evidence type="ECO:0000313" key="2">
    <source>
        <dbReference type="Proteomes" id="UP000187455"/>
    </source>
</evidence>
<sequence>MSENANTKLNKLTALVRQLMRKKESQFDEEDPSVNPRIPVTELSIYKKLSGAFPSIKDSMSYVPQPLNDSASTAVKKLDTKLHAIQNTLSQTTRPIDYYVHRKIQKNLGIIVAEDPDSSFSNAVWALLSKIATTVVQNRLGNLHKGM</sequence>
<comment type="caution">
    <text evidence="1">The sequence shown here is derived from an EMBL/GenBank/DDBJ whole genome shotgun (WGS) entry which is preliminary data.</text>
</comment>
<accession>A0A1R0GP19</accession>
<organism evidence="1 2">
    <name type="scientific">Smittium mucronatum</name>
    <dbReference type="NCBI Taxonomy" id="133383"/>
    <lineage>
        <taxon>Eukaryota</taxon>
        <taxon>Fungi</taxon>
        <taxon>Fungi incertae sedis</taxon>
        <taxon>Zoopagomycota</taxon>
        <taxon>Kickxellomycotina</taxon>
        <taxon>Harpellomycetes</taxon>
        <taxon>Harpellales</taxon>
        <taxon>Legeriomycetaceae</taxon>
        <taxon>Smittium</taxon>
    </lineage>
</organism>
<reference evidence="1 2" key="1">
    <citation type="journal article" date="2016" name="Mol. Biol. Evol.">
        <title>Genome-Wide Survey of Gut Fungi (Harpellales) Reveals the First Horizontally Transferred Ubiquitin Gene from a Mosquito Host.</title>
        <authorList>
            <person name="Wang Y."/>
            <person name="White M.M."/>
            <person name="Kvist S."/>
            <person name="Moncalvo J.M."/>
        </authorList>
    </citation>
    <scope>NUCLEOTIDE SEQUENCE [LARGE SCALE GENOMIC DNA]</scope>
    <source>
        <strain evidence="1 2">ALG-7-W6</strain>
    </source>
</reference>
<dbReference type="EMBL" id="LSSL01005934">
    <property type="protein sequence ID" value="OLY78619.1"/>
    <property type="molecule type" value="Genomic_DNA"/>
</dbReference>
<evidence type="ECO:0000313" key="1">
    <source>
        <dbReference type="EMBL" id="OLY78619.1"/>
    </source>
</evidence>
<dbReference type="Proteomes" id="UP000187455">
    <property type="component" value="Unassembled WGS sequence"/>
</dbReference>
<dbReference type="AlphaFoldDB" id="A0A1R0GP19"/>
<gene>
    <name evidence="1" type="ORF">AYI68_g7326</name>
</gene>
<protein>
    <submittedName>
        <fullName evidence="1">Uncharacterized protein</fullName>
    </submittedName>
</protein>
<keyword evidence="2" id="KW-1185">Reference proteome</keyword>
<name>A0A1R0GP19_9FUNG</name>